<gene>
    <name evidence="5" type="ORF">PPSIR1_33581</name>
</gene>
<dbReference type="SUPFAM" id="SSF53623">
    <property type="entry name" value="MurD-like peptide ligases, catalytic domain"/>
    <property type="match status" value="1"/>
</dbReference>
<dbReference type="InterPro" id="IPR036615">
    <property type="entry name" value="Mur_ligase_C_dom_sf"/>
</dbReference>
<comment type="similarity">
    <text evidence="1">Belongs to the MurCDEF family. MurE subfamily.</text>
</comment>
<dbReference type="eggNOG" id="COG0769">
    <property type="taxonomic scope" value="Bacteria"/>
</dbReference>
<dbReference type="GO" id="GO:0051301">
    <property type="term" value="P:cell division"/>
    <property type="evidence" value="ECO:0007669"/>
    <property type="project" value="UniProtKB-KW"/>
</dbReference>
<dbReference type="InterPro" id="IPR036565">
    <property type="entry name" value="Mur-like_cat_sf"/>
</dbReference>
<dbReference type="UniPathway" id="UPA00219"/>
<feature type="domain" description="Mur ligase central" evidence="4">
    <location>
        <begin position="53"/>
        <end position="268"/>
    </location>
</feature>
<accession>A6GE60</accession>
<dbReference type="AlphaFoldDB" id="A6GE60"/>
<keyword evidence="2" id="KW-0131">Cell cycle</keyword>
<keyword evidence="2" id="KW-0573">Peptidoglycan synthesis</keyword>
<evidence type="ECO:0000259" key="4">
    <source>
        <dbReference type="Pfam" id="PF08245"/>
    </source>
</evidence>
<dbReference type="PANTHER" id="PTHR23135">
    <property type="entry name" value="MUR LIGASE FAMILY MEMBER"/>
    <property type="match status" value="1"/>
</dbReference>
<dbReference type="PANTHER" id="PTHR23135:SF4">
    <property type="entry name" value="UDP-N-ACETYLMURAMOYL-L-ALANYL-D-GLUTAMATE--2,6-DIAMINOPIMELATE LIGASE MURE HOMOLOG, CHLOROPLASTIC"/>
    <property type="match status" value="1"/>
</dbReference>
<dbReference type="Gene3D" id="3.90.190.20">
    <property type="entry name" value="Mur ligase, C-terminal domain"/>
    <property type="match status" value="1"/>
</dbReference>
<comment type="subcellular location">
    <subcellularLocation>
        <location evidence="2">Cytoplasm</location>
    </subcellularLocation>
</comment>
<keyword evidence="6" id="KW-1185">Reference proteome</keyword>
<dbReference type="GO" id="GO:0071555">
    <property type="term" value="P:cell wall organization"/>
    <property type="evidence" value="ECO:0007669"/>
    <property type="project" value="UniProtKB-KW"/>
</dbReference>
<keyword evidence="2" id="KW-0961">Cell wall biogenesis/degradation</keyword>
<dbReference type="GO" id="GO:0009252">
    <property type="term" value="P:peptidoglycan biosynthetic process"/>
    <property type="evidence" value="ECO:0007669"/>
    <property type="project" value="UniProtKB-UniPathway"/>
</dbReference>
<reference evidence="5 6" key="1">
    <citation type="submission" date="2007-06" db="EMBL/GenBank/DDBJ databases">
        <authorList>
            <person name="Shimkets L."/>
            <person name="Ferriera S."/>
            <person name="Johnson J."/>
            <person name="Kravitz S."/>
            <person name="Beeson K."/>
            <person name="Sutton G."/>
            <person name="Rogers Y.-H."/>
            <person name="Friedman R."/>
            <person name="Frazier M."/>
            <person name="Venter J.C."/>
        </authorList>
    </citation>
    <scope>NUCLEOTIDE SEQUENCE [LARGE SCALE GENOMIC DNA]</scope>
    <source>
        <strain evidence="5 6">SIR-1</strain>
    </source>
</reference>
<comment type="caution">
    <text evidence="5">The sequence shown here is derived from an EMBL/GenBank/DDBJ whole genome shotgun (WGS) entry which is preliminary data.</text>
</comment>
<feature type="domain" description="Mur ligase C-terminal" evidence="3">
    <location>
        <begin position="290"/>
        <end position="425"/>
    </location>
</feature>
<dbReference type="GO" id="GO:0005737">
    <property type="term" value="C:cytoplasm"/>
    <property type="evidence" value="ECO:0007669"/>
    <property type="project" value="UniProtKB-SubCell"/>
</dbReference>
<dbReference type="NCBIfam" id="TIGR01085">
    <property type="entry name" value="murE"/>
    <property type="match status" value="1"/>
</dbReference>
<dbReference type="InterPro" id="IPR013221">
    <property type="entry name" value="Mur_ligase_cen"/>
</dbReference>
<protein>
    <submittedName>
        <fullName evidence="5">UDP-N-acetylmuramyl-tripeptide synthetase</fullName>
    </submittedName>
</protein>
<evidence type="ECO:0000313" key="6">
    <source>
        <dbReference type="Proteomes" id="UP000005801"/>
    </source>
</evidence>
<dbReference type="GO" id="GO:0016881">
    <property type="term" value="F:acid-amino acid ligase activity"/>
    <property type="evidence" value="ECO:0007669"/>
    <property type="project" value="InterPro"/>
</dbReference>
<dbReference type="GO" id="GO:0005524">
    <property type="term" value="F:ATP binding"/>
    <property type="evidence" value="ECO:0007669"/>
    <property type="project" value="InterPro"/>
</dbReference>
<dbReference type="SUPFAM" id="SSF53244">
    <property type="entry name" value="MurD-like peptide ligases, peptide-binding domain"/>
    <property type="match status" value="1"/>
</dbReference>
<comment type="pathway">
    <text evidence="2">Cell wall biogenesis; peptidoglycan biosynthesis.</text>
</comment>
<name>A6GE60_9BACT</name>
<evidence type="ECO:0000259" key="3">
    <source>
        <dbReference type="Pfam" id="PF02875"/>
    </source>
</evidence>
<keyword evidence="2" id="KW-0133">Cell shape</keyword>
<evidence type="ECO:0000256" key="1">
    <source>
        <dbReference type="ARBA" id="ARBA00005898"/>
    </source>
</evidence>
<evidence type="ECO:0000313" key="5">
    <source>
        <dbReference type="EMBL" id="EDM75851.1"/>
    </source>
</evidence>
<dbReference type="GO" id="GO:0008360">
    <property type="term" value="P:regulation of cell shape"/>
    <property type="evidence" value="ECO:0007669"/>
    <property type="project" value="UniProtKB-KW"/>
</dbReference>
<dbReference type="EMBL" id="ABCS01000079">
    <property type="protein sequence ID" value="EDM75851.1"/>
    <property type="molecule type" value="Genomic_DNA"/>
</dbReference>
<dbReference type="InterPro" id="IPR004101">
    <property type="entry name" value="Mur_ligase_C"/>
</dbReference>
<dbReference type="Pfam" id="PF02875">
    <property type="entry name" value="Mur_ligase_C"/>
    <property type="match status" value="1"/>
</dbReference>
<dbReference type="STRING" id="391625.PPSIR1_33581"/>
<dbReference type="Gene3D" id="3.40.1190.10">
    <property type="entry name" value="Mur-like, catalytic domain"/>
    <property type="match status" value="1"/>
</dbReference>
<organism evidence="5 6">
    <name type="scientific">Plesiocystis pacifica SIR-1</name>
    <dbReference type="NCBI Taxonomy" id="391625"/>
    <lineage>
        <taxon>Bacteria</taxon>
        <taxon>Pseudomonadati</taxon>
        <taxon>Myxococcota</taxon>
        <taxon>Polyangia</taxon>
        <taxon>Nannocystales</taxon>
        <taxon>Nannocystaceae</taxon>
        <taxon>Plesiocystis</taxon>
    </lineage>
</organism>
<sequence length="455" mass="47647">MVVDEAHFSAAVEADPDLAHTPRLVLRGLGEHLPVLAAAWHGWPGEALSLAGITGTNGKTTTAHLLGAIASHPRGGRPHLRLGTTGNWLVDREVHAGFTTPFPVELQALLAEAHDRGARCGVMEVSSHALAQGRAKPLRYRAVALTSFSQDHLDFHPDMAAYLEAKCELARRHLHVDGLAVAPLEQGRASEAFLAAAEAAGVERRWRTARSAAGAGAKAQLRVEAQLPLQPGEGTAVRVATPAGALDLRSPLVGAFNLDNLMVTVALALGLDFGLDTIADALRAATGAPGRLEAVALPGVAGPAVYVDYAHTPDAVARSLEALEHARRARGGRTVVVLGCGGDRDPSKRPLMGEVASRGAQRFWATSDNPRTEDPASIVDQMIAGALGPDAGGAELVREVDRARAIASAIAEAAAEDVVLIAGKGHEDYQVIGETKIHFDDREHALAALRARADA</sequence>
<dbReference type="Proteomes" id="UP000005801">
    <property type="component" value="Unassembled WGS sequence"/>
</dbReference>
<keyword evidence="2" id="KW-0132">Cell division</keyword>
<dbReference type="InterPro" id="IPR005761">
    <property type="entry name" value="UDP-N-AcMur-Glu-dNH2Pim_ligase"/>
</dbReference>
<evidence type="ECO:0000256" key="2">
    <source>
        <dbReference type="RuleBase" id="RU004135"/>
    </source>
</evidence>
<proteinExistence type="inferred from homology"/>
<dbReference type="Pfam" id="PF08245">
    <property type="entry name" value="Mur_ligase_M"/>
    <property type="match status" value="1"/>
</dbReference>